<name>A0A8C7KAT4_ONCKI</name>
<evidence type="ECO:0000259" key="1">
    <source>
        <dbReference type="PROSITE" id="PS50878"/>
    </source>
</evidence>
<protein>
    <recommendedName>
        <fullName evidence="1">Reverse transcriptase domain-containing protein</fullName>
    </recommendedName>
</protein>
<dbReference type="GeneTree" id="ENSGT01120000275150"/>
<dbReference type="AlphaFoldDB" id="A0A8C7KAT4"/>
<dbReference type="SUPFAM" id="SSF56672">
    <property type="entry name" value="DNA/RNA polymerases"/>
    <property type="match status" value="1"/>
</dbReference>
<feature type="domain" description="Reverse transcriptase" evidence="1">
    <location>
        <begin position="1"/>
        <end position="132"/>
    </location>
</feature>
<dbReference type="InterPro" id="IPR043502">
    <property type="entry name" value="DNA/RNA_pol_sf"/>
</dbReference>
<accession>A0A8C7KAT4</accession>
<sequence>IIPIETHWSYLSGREQVVEVNGSLSQVKPMSCGIPQGSVLGPLLFLLYINNMKDACSCHLFFYADDSTPLVSHKSKTMLETILSTKLTNIRIWLGDNKLFLHLGKTEAISFVSRPKLSRSSEIRVELRGEVLTTKTSICRVGVYIAAHKWMLHVTLWVGYVAFF</sequence>
<reference evidence="2" key="1">
    <citation type="submission" date="2025-08" db="UniProtKB">
        <authorList>
            <consortium name="Ensembl"/>
        </authorList>
    </citation>
    <scope>IDENTIFICATION</scope>
</reference>
<evidence type="ECO:0000313" key="2">
    <source>
        <dbReference type="Ensembl" id="ENSOKIP00005099547.1"/>
    </source>
</evidence>
<dbReference type="Ensembl" id="ENSOKIT00005106694.1">
    <property type="protein sequence ID" value="ENSOKIP00005099547.1"/>
    <property type="gene ID" value="ENSOKIG00005043837.1"/>
</dbReference>
<dbReference type="Proteomes" id="UP000694557">
    <property type="component" value="Unassembled WGS sequence"/>
</dbReference>
<evidence type="ECO:0000313" key="3">
    <source>
        <dbReference type="Proteomes" id="UP000694557"/>
    </source>
</evidence>
<proteinExistence type="predicted"/>
<dbReference type="PANTHER" id="PTHR33332">
    <property type="entry name" value="REVERSE TRANSCRIPTASE DOMAIN-CONTAINING PROTEIN"/>
    <property type="match status" value="1"/>
</dbReference>
<dbReference type="PROSITE" id="PS50878">
    <property type="entry name" value="RT_POL"/>
    <property type="match status" value="1"/>
</dbReference>
<dbReference type="InterPro" id="IPR000477">
    <property type="entry name" value="RT_dom"/>
</dbReference>
<reference evidence="2" key="2">
    <citation type="submission" date="2025-09" db="UniProtKB">
        <authorList>
            <consortium name="Ensembl"/>
        </authorList>
    </citation>
    <scope>IDENTIFICATION</scope>
</reference>
<organism evidence="2 3">
    <name type="scientific">Oncorhynchus kisutch</name>
    <name type="common">Coho salmon</name>
    <name type="synonym">Salmo kisutch</name>
    <dbReference type="NCBI Taxonomy" id="8019"/>
    <lineage>
        <taxon>Eukaryota</taxon>
        <taxon>Metazoa</taxon>
        <taxon>Chordata</taxon>
        <taxon>Craniata</taxon>
        <taxon>Vertebrata</taxon>
        <taxon>Euteleostomi</taxon>
        <taxon>Actinopterygii</taxon>
        <taxon>Neopterygii</taxon>
        <taxon>Teleostei</taxon>
        <taxon>Protacanthopterygii</taxon>
        <taxon>Salmoniformes</taxon>
        <taxon>Salmonidae</taxon>
        <taxon>Salmoninae</taxon>
        <taxon>Oncorhynchus</taxon>
    </lineage>
</organism>
<dbReference type="Pfam" id="PF00078">
    <property type="entry name" value="RVT_1"/>
    <property type="match status" value="1"/>
</dbReference>
<keyword evidence="3" id="KW-1185">Reference proteome</keyword>